<evidence type="ECO:0000313" key="4">
    <source>
        <dbReference type="EMBL" id="CDH46202.1"/>
    </source>
</evidence>
<feature type="domain" description="N-acetyltransferase" evidence="3">
    <location>
        <begin position="3"/>
        <end position="151"/>
    </location>
</feature>
<dbReference type="SUPFAM" id="SSF55729">
    <property type="entry name" value="Acyl-CoA N-acyltransferases (Nat)"/>
    <property type="match status" value="1"/>
</dbReference>
<evidence type="ECO:0000256" key="1">
    <source>
        <dbReference type="ARBA" id="ARBA00022679"/>
    </source>
</evidence>
<dbReference type="InterPro" id="IPR000182">
    <property type="entry name" value="GNAT_dom"/>
</dbReference>
<evidence type="ECO:0000313" key="5">
    <source>
        <dbReference type="Proteomes" id="UP000019184"/>
    </source>
</evidence>
<organism evidence="4 5">
    <name type="scientific">Candidatus Contendobacter odensis Run_B_J11</name>
    <dbReference type="NCBI Taxonomy" id="1400861"/>
    <lineage>
        <taxon>Bacteria</taxon>
        <taxon>Pseudomonadati</taxon>
        <taxon>Pseudomonadota</taxon>
        <taxon>Gammaproteobacteria</taxon>
        <taxon>Candidatus Competibacteraceae</taxon>
        <taxon>Candidatus Contendibacter</taxon>
    </lineage>
</organism>
<dbReference type="CDD" id="cd04301">
    <property type="entry name" value="NAT_SF"/>
    <property type="match status" value="1"/>
</dbReference>
<evidence type="ECO:0000259" key="3">
    <source>
        <dbReference type="PROSITE" id="PS51186"/>
    </source>
</evidence>
<dbReference type="RefSeq" id="WP_051497871.1">
    <property type="nucleotide sequence ID" value="NZ_CBTK010000253.1"/>
</dbReference>
<dbReference type="InterPro" id="IPR050832">
    <property type="entry name" value="Bact_Acetyltransf"/>
</dbReference>
<sequence>MTVVCRIAQPADLPALQALYAELIPEEAPCLAEMAAALARMEASGLSAVFVAEDQSGVIGTFQLVIYDNLVRAPRRKAMIDSVIVRHDRRGVGIGRQLMAHAVVVAAERGCCRVGVSTAFRRQVAQSFYDTLGFGRFGYHYLYPVSSAPEH</sequence>
<name>A0A7U7GDC6_9GAMM</name>
<accession>A0A7U7GDC6</accession>
<reference evidence="4 5" key="1">
    <citation type="journal article" date="2014" name="ISME J.">
        <title>Candidatus Competibacter-lineage genomes retrieved from metagenomes reveal functional metabolic diversity.</title>
        <authorList>
            <person name="McIlroy S.J."/>
            <person name="Albertsen M."/>
            <person name="Andresen E.K."/>
            <person name="Saunders A.M."/>
            <person name="Kristiansen R."/>
            <person name="Stokholm-Bjerregaard M."/>
            <person name="Nielsen K.L."/>
            <person name="Nielsen P.H."/>
        </authorList>
    </citation>
    <scope>NUCLEOTIDE SEQUENCE [LARGE SCALE GENOMIC DNA]</scope>
    <source>
        <strain evidence="4 5">Run_B_J11</strain>
    </source>
</reference>
<evidence type="ECO:0000256" key="2">
    <source>
        <dbReference type="ARBA" id="ARBA00023315"/>
    </source>
</evidence>
<dbReference type="Proteomes" id="UP000019184">
    <property type="component" value="Unassembled WGS sequence"/>
</dbReference>
<dbReference type="InterPro" id="IPR016181">
    <property type="entry name" value="Acyl_CoA_acyltransferase"/>
</dbReference>
<dbReference type="PANTHER" id="PTHR43877">
    <property type="entry name" value="AMINOALKYLPHOSPHONATE N-ACETYLTRANSFERASE-RELATED-RELATED"/>
    <property type="match status" value="1"/>
</dbReference>
<dbReference type="OrthoDB" id="9805924at2"/>
<proteinExistence type="predicted"/>
<comment type="caution">
    <text evidence="4">The sequence shown here is derived from an EMBL/GenBank/DDBJ whole genome shotgun (WGS) entry which is preliminary data.</text>
</comment>
<protein>
    <submittedName>
        <fullName evidence="4">GCN5-related N-acetyltransferase</fullName>
    </submittedName>
</protein>
<dbReference type="GO" id="GO:0016747">
    <property type="term" value="F:acyltransferase activity, transferring groups other than amino-acyl groups"/>
    <property type="evidence" value="ECO:0007669"/>
    <property type="project" value="InterPro"/>
</dbReference>
<dbReference type="Gene3D" id="3.40.630.30">
    <property type="match status" value="1"/>
</dbReference>
<keyword evidence="2" id="KW-0012">Acyltransferase</keyword>
<dbReference type="AlphaFoldDB" id="A0A7U7GDC6"/>
<dbReference type="EMBL" id="CBTK010000253">
    <property type="protein sequence ID" value="CDH46202.1"/>
    <property type="molecule type" value="Genomic_DNA"/>
</dbReference>
<keyword evidence="1" id="KW-0808">Transferase</keyword>
<dbReference type="PROSITE" id="PS51186">
    <property type="entry name" value="GNAT"/>
    <property type="match status" value="1"/>
</dbReference>
<gene>
    <name evidence="4" type="ORF">BN874_390029</name>
</gene>
<dbReference type="Pfam" id="PF00583">
    <property type="entry name" value="Acetyltransf_1"/>
    <property type="match status" value="1"/>
</dbReference>
<dbReference type="PANTHER" id="PTHR43877:SF1">
    <property type="entry name" value="ACETYLTRANSFERASE"/>
    <property type="match status" value="1"/>
</dbReference>
<keyword evidence="5" id="KW-1185">Reference proteome</keyword>